<evidence type="ECO:0000313" key="9">
    <source>
        <dbReference type="EMBL" id="EGC40444.1"/>
    </source>
</evidence>
<keyword evidence="4" id="KW-0653">Protein transport</keyword>
<keyword evidence="6" id="KW-0175">Coiled coil</keyword>
<dbReference type="VEuPathDB" id="AmoebaDB:DICPUDRAFT_25134"/>
<accession>F0Z6I0</accession>
<dbReference type="STRING" id="5786.F0Z6I0"/>
<keyword evidence="3" id="KW-0813">Transport</keyword>
<dbReference type="FunCoup" id="F0Z6I0">
    <property type="interactions" value="624"/>
</dbReference>
<dbReference type="InterPro" id="IPR039745">
    <property type="entry name" value="Vps54"/>
</dbReference>
<dbReference type="GO" id="GO:0000938">
    <property type="term" value="C:GARP complex"/>
    <property type="evidence" value="ECO:0000318"/>
    <property type="project" value="GO_Central"/>
</dbReference>
<dbReference type="GO" id="GO:0006896">
    <property type="term" value="P:Golgi to vacuole transport"/>
    <property type="evidence" value="ECO:0000318"/>
    <property type="project" value="GO_Central"/>
</dbReference>
<evidence type="ECO:0000256" key="1">
    <source>
        <dbReference type="ARBA" id="ARBA00004601"/>
    </source>
</evidence>
<proteinExistence type="inferred from homology"/>
<name>F0Z6I0_DICPU</name>
<reference evidence="10" key="1">
    <citation type="journal article" date="2011" name="Genome Biol.">
        <title>Comparative genomics of the social amoebae Dictyostelium discoideum and Dictyostelium purpureum.</title>
        <authorList>
            <consortium name="US DOE Joint Genome Institute (JGI-PGF)"/>
            <person name="Sucgang R."/>
            <person name="Kuo A."/>
            <person name="Tian X."/>
            <person name="Salerno W."/>
            <person name="Parikh A."/>
            <person name="Feasley C.L."/>
            <person name="Dalin E."/>
            <person name="Tu H."/>
            <person name="Huang E."/>
            <person name="Barry K."/>
            <person name="Lindquist E."/>
            <person name="Shapiro H."/>
            <person name="Bruce D."/>
            <person name="Schmutz J."/>
            <person name="Salamov A."/>
            <person name="Fey P."/>
            <person name="Gaudet P."/>
            <person name="Anjard C."/>
            <person name="Babu M.M."/>
            <person name="Basu S."/>
            <person name="Bushmanova Y."/>
            <person name="van der Wel H."/>
            <person name="Katoh-Kurasawa M."/>
            <person name="Dinh C."/>
            <person name="Coutinho P.M."/>
            <person name="Saito T."/>
            <person name="Elias M."/>
            <person name="Schaap P."/>
            <person name="Kay R.R."/>
            <person name="Henrissat B."/>
            <person name="Eichinger L."/>
            <person name="Rivero F."/>
            <person name="Putnam N.H."/>
            <person name="West C.M."/>
            <person name="Loomis W.F."/>
            <person name="Chisholm R.L."/>
            <person name="Shaulsky G."/>
            <person name="Strassmann J.E."/>
            <person name="Queller D.C."/>
            <person name="Kuspa A."/>
            <person name="Grigoriev I.V."/>
        </authorList>
    </citation>
    <scope>NUCLEOTIDE SEQUENCE [LARGE SCALE GENOMIC DNA]</scope>
    <source>
        <strain evidence="10">QSDP1</strain>
    </source>
</reference>
<dbReference type="PANTHER" id="PTHR12965">
    <property type="entry name" value="VACUOLAR PROTEIN SORTING 54"/>
    <property type="match status" value="1"/>
</dbReference>
<dbReference type="EMBL" id="GL870942">
    <property type="protein sequence ID" value="EGC40444.1"/>
    <property type="molecule type" value="Genomic_DNA"/>
</dbReference>
<dbReference type="OMA" id="QKQAVML"/>
<dbReference type="PANTHER" id="PTHR12965:SF0">
    <property type="entry name" value="VACUOLAR PROTEIN SORTING-ASSOCIATED PROTEIN 54"/>
    <property type="match status" value="1"/>
</dbReference>
<sequence length="932" mass="106681">MSNNEFYNNINNNEENSPNSPDSIYSLNSPNINNLNNGDNSNYSNYSNNNGTTLSRSLSSILFDNQEPFVFAQSLTSVCMDPTSPINNEWQPSDLQIPQHPNPQNQLLNASNITIQSFQSYLNKIKPVYKIFKENQNKELIPTNKKTQEEIISLENIPAFFFKKNMTINEILSYADNDPSPIIFQKLEHYHTIIEENIVGHVRDKSLSFFSAMSELKLFRQQLLLLSNHIKDSENFMALIDKNCIDSLNISKLFLQKNRIKDTMEILSLVSQVKQAQPALQLLLSKNDYMGALELISSTQHALNLDLGHISSLKNLAPQLLEMVHLVEKMSLDEFIRVSLNDNLLNNNSNNNSPILNNNNNDMNNSNNDEINLQSLSDNIQIFLLPLITVILKVDRIQEALEEFRDASIESVKSLFRNTVANITYQLLDSGNSSHHKTPTNNFNSNNFNWNDCKLKLLKLSSNDSLPLFKSVDQAFRKKFIIISKIIQLIIERVNNLPNEREKEEQELGRELSSSDREKVVILAESVTNTCNSVMYSIVETMHERISSLLKVRSEINAKLALPDFVQFYNQIESFLKFTDSFASTLLKRKVPILRSALISQIKQFLDILHKNRMSSLTLLLENEDWIQVKVVSEFQQIVNNIVKNSLDQPLDDNNNIDNCNNGAISTDQQQQADIDISDEIFISTEPFKVVNTLLMLLKFLSDYLSCCEKLPSIIIDSIPKIIELLNTFNSMTYQLVLCAGARQTMKLKTITSKHLGYASQSLSFQIKLIPYIKTILQRSLNTKQYSLLNGLDKLLQDFSTHRQEIFDKFIVIVKERSIYHLKQMAAMELKDDTLPIPTPPIAALLKDILTLHKLLSSILPAEQLFKVFTGIYFMFNPLFMDFLTKIDLSHKISRRRIHNDVLHILNSLRQLNNAGDPGNDIEVFLNQNFPM</sequence>
<dbReference type="GO" id="GO:0015031">
    <property type="term" value="P:protein transport"/>
    <property type="evidence" value="ECO:0007669"/>
    <property type="project" value="UniProtKB-KW"/>
</dbReference>
<comment type="similarity">
    <text evidence="2">Belongs to the VPS54 family.</text>
</comment>
<dbReference type="RefSeq" id="XP_003282991.1">
    <property type="nucleotide sequence ID" value="XM_003282943.1"/>
</dbReference>
<dbReference type="AlphaFoldDB" id="F0Z6I0"/>
<dbReference type="OrthoDB" id="10259024at2759"/>
<dbReference type="Gene3D" id="6.10.250.860">
    <property type="match status" value="1"/>
</dbReference>
<organism evidence="9 10">
    <name type="scientific">Dictyostelium purpureum</name>
    <name type="common">Slime mold</name>
    <dbReference type="NCBI Taxonomy" id="5786"/>
    <lineage>
        <taxon>Eukaryota</taxon>
        <taxon>Amoebozoa</taxon>
        <taxon>Evosea</taxon>
        <taxon>Eumycetozoa</taxon>
        <taxon>Dictyostelia</taxon>
        <taxon>Dictyosteliales</taxon>
        <taxon>Dictyosteliaceae</taxon>
        <taxon>Dictyostelium</taxon>
    </lineage>
</organism>
<dbReference type="InterPro" id="IPR012501">
    <property type="entry name" value="Vps54_C"/>
</dbReference>
<dbReference type="KEGG" id="dpp:DICPUDRAFT_25134"/>
<dbReference type="eggNOG" id="KOG2115">
    <property type="taxonomic scope" value="Eukaryota"/>
</dbReference>
<dbReference type="GO" id="GO:0019905">
    <property type="term" value="F:syntaxin binding"/>
    <property type="evidence" value="ECO:0000318"/>
    <property type="project" value="GO_Central"/>
</dbReference>
<evidence type="ECO:0000256" key="5">
    <source>
        <dbReference type="ARBA" id="ARBA00023034"/>
    </source>
</evidence>
<evidence type="ECO:0000256" key="4">
    <source>
        <dbReference type="ARBA" id="ARBA00022927"/>
    </source>
</evidence>
<dbReference type="Proteomes" id="UP000001064">
    <property type="component" value="Unassembled WGS sequence"/>
</dbReference>
<evidence type="ECO:0000259" key="8">
    <source>
        <dbReference type="Pfam" id="PF07928"/>
    </source>
</evidence>
<feature type="region of interest" description="Disordered" evidence="7">
    <location>
        <begin position="1"/>
        <end position="48"/>
    </location>
</feature>
<comment type="subcellular location">
    <subcellularLocation>
        <location evidence="1">Golgi apparatus</location>
        <location evidence="1">trans-Golgi network</location>
    </subcellularLocation>
</comment>
<evidence type="ECO:0000313" key="10">
    <source>
        <dbReference type="Proteomes" id="UP000001064"/>
    </source>
</evidence>
<dbReference type="Pfam" id="PF07928">
    <property type="entry name" value="Vps54"/>
    <property type="match status" value="1"/>
</dbReference>
<dbReference type="GeneID" id="10503424"/>
<evidence type="ECO:0000256" key="2">
    <source>
        <dbReference type="ARBA" id="ARBA00009150"/>
    </source>
</evidence>
<gene>
    <name evidence="9" type="ORF">DICPUDRAFT_25134</name>
</gene>
<dbReference type="InParanoid" id="F0Z6I0"/>
<keyword evidence="5" id="KW-0333">Golgi apparatus</keyword>
<feature type="domain" description="Vacuolar protein sorting-associated protein 54 C-terminal" evidence="8">
    <location>
        <begin position="686"/>
        <end position="817"/>
    </location>
</feature>
<dbReference type="GO" id="GO:0005829">
    <property type="term" value="C:cytosol"/>
    <property type="evidence" value="ECO:0007669"/>
    <property type="project" value="GOC"/>
</dbReference>
<evidence type="ECO:0000256" key="6">
    <source>
        <dbReference type="ARBA" id="ARBA00023054"/>
    </source>
</evidence>
<keyword evidence="10" id="KW-1185">Reference proteome</keyword>
<evidence type="ECO:0000256" key="7">
    <source>
        <dbReference type="SAM" id="MobiDB-lite"/>
    </source>
</evidence>
<protein>
    <recommendedName>
        <fullName evidence="8">Vacuolar protein sorting-associated protein 54 C-terminal domain-containing protein</fullName>
    </recommendedName>
</protein>
<dbReference type="GO" id="GO:0042147">
    <property type="term" value="P:retrograde transport, endosome to Golgi"/>
    <property type="evidence" value="ECO:0000318"/>
    <property type="project" value="GO_Central"/>
</dbReference>
<evidence type="ECO:0000256" key="3">
    <source>
        <dbReference type="ARBA" id="ARBA00022448"/>
    </source>
</evidence>